<reference evidence="1" key="1">
    <citation type="journal article" date="2020" name="Nat. Commun.">
        <title>Large-scale genome sequencing of mycorrhizal fungi provides insights into the early evolution of symbiotic traits.</title>
        <authorList>
            <person name="Miyauchi S."/>
            <person name="Kiss E."/>
            <person name="Kuo A."/>
            <person name="Drula E."/>
            <person name="Kohler A."/>
            <person name="Sanchez-Garcia M."/>
            <person name="Morin E."/>
            <person name="Andreopoulos B."/>
            <person name="Barry K.W."/>
            <person name="Bonito G."/>
            <person name="Buee M."/>
            <person name="Carver A."/>
            <person name="Chen C."/>
            <person name="Cichocki N."/>
            <person name="Clum A."/>
            <person name="Culley D."/>
            <person name="Crous P.W."/>
            <person name="Fauchery L."/>
            <person name="Girlanda M."/>
            <person name="Hayes R.D."/>
            <person name="Keri Z."/>
            <person name="LaButti K."/>
            <person name="Lipzen A."/>
            <person name="Lombard V."/>
            <person name="Magnuson J."/>
            <person name="Maillard F."/>
            <person name="Murat C."/>
            <person name="Nolan M."/>
            <person name="Ohm R.A."/>
            <person name="Pangilinan J."/>
            <person name="Pereira M.F."/>
            <person name="Perotto S."/>
            <person name="Peter M."/>
            <person name="Pfister S."/>
            <person name="Riley R."/>
            <person name="Sitrit Y."/>
            <person name="Stielow J.B."/>
            <person name="Szollosi G."/>
            <person name="Zifcakova L."/>
            <person name="Stursova M."/>
            <person name="Spatafora J.W."/>
            <person name="Tedersoo L."/>
            <person name="Vaario L.M."/>
            <person name="Yamada A."/>
            <person name="Yan M."/>
            <person name="Wang P."/>
            <person name="Xu J."/>
            <person name="Bruns T."/>
            <person name="Baldrian P."/>
            <person name="Vilgalys R."/>
            <person name="Dunand C."/>
            <person name="Henrissat B."/>
            <person name="Grigoriev I.V."/>
            <person name="Hibbett D."/>
            <person name="Nagy L.G."/>
            <person name="Martin F.M."/>
        </authorList>
    </citation>
    <scope>NUCLEOTIDE SEQUENCE</scope>
    <source>
        <strain evidence="1">UP504</strain>
    </source>
</reference>
<sequence length="69" mass="8093">MTELARWIEDGIQLALNTILQFYAYNVYKMFIPYSRKGVDPPGNRLCYHLDKSIIFDSLLTDGEVRHEL</sequence>
<dbReference type="EMBL" id="MU128951">
    <property type="protein sequence ID" value="KAF9515320.1"/>
    <property type="molecule type" value="Genomic_DNA"/>
</dbReference>
<accession>A0A9P6DYV2</accession>
<protein>
    <submittedName>
        <fullName evidence="1">Uncharacterized protein</fullName>
    </submittedName>
</protein>
<comment type="caution">
    <text evidence="1">The sequence shown here is derived from an EMBL/GenBank/DDBJ whole genome shotgun (WGS) entry which is preliminary data.</text>
</comment>
<dbReference type="AlphaFoldDB" id="A0A9P6DYV2"/>
<evidence type="ECO:0000313" key="1">
    <source>
        <dbReference type="EMBL" id="KAF9515320.1"/>
    </source>
</evidence>
<name>A0A9P6DYV2_9AGAM</name>
<proteinExistence type="predicted"/>
<keyword evidence="2" id="KW-1185">Reference proteome</keyword>
<evidence type="ECO:0000313" key="2">
    <source>
        <dbReference type="Proteomes" id="UP000886523"/>
    </source>
</evidence>
<dbReference type="Proteomes" id="UP000886523">
    <property type="component" value="Unassembled WGS sequence"/>
</dbReference>
<organism evidence="1 2">
    <name type="scientific">Hydnum rufescens UP504</name>
    <dbReference type="NCBI Taxonomy" id="1448309"/>
    <lineage>
        <taxon>Eukaryota</taxon>
        <taxon>Fungi</taxon>
        <taxon>Dikarya</taxon>
        <taxon>Basidiomycota</taxon>
        <taxon>Agaricomycotina</taxon>
        <taxon>Agaricomycetes</taxon>
        <taxon>Cantharellales</taxon>
        <taxon>Hydnaceae</taxon>
        <taxon>Hydnum</taxon>
    </lineage>
</organism>
<gene>
    <name evidence="1" type="ORF">BS47DRAFT_1342010</name>
</gene>